<protein>
    <submittedName>
        <fullName evidence="1">Uncharacterized protein</fullName>
    </submittedName>
</protein>
<organism evidence="1 2">
    <name type="scientific">Rhodopirellula bahusiensis</name>
    <dbReference type="NCBI Taxonomy" id="2014065"/>
    <lineage>
        <taxon>Bacteria</taxon>
        <taxon>Pseudomonadati</taxon>
        <taxon>Planctomycetota</taxon>
        <taxon>Planctomycetia</taxon>
        <taxon>Pirellulales</taxon>
        <taxon>Pirellulaceae</taxon>
        <taxon>Rhodopirellula</taxon>
    </lineage>
</organism>
<keyword evidence="2" id="KW-1185">Reference proteome</keyword>
<accession>A0A2G1VZC5</accession>
<dbReference type="AlphaFoldDB" id="A0A2G1VZC5"/>
<reference evidence="1 2" key="1">
    <citation type="submission" date="2017-06" db="EMBL/GenBank/DDBJ databases">
        <title>Description of Rhodopirellula bahusiensis sp. nov.</title>
        <authorList>
            <person name="Kizina J."/>
            <person name="Harder J."/>
        </authorList>
    </citation>
    <scope>NUCLEOTIDE SEQUENCE [LARGE SCALE GENOMIC DNA]</scope>
    <source>
        <strain evidence="1 2">SWK21</strain>
    </source>
</reference>
<dbReference type="EMBL" id="NIZW01000040">
    <property type="protein sequence ID" value="PHQ31759.1"/>
    <property type="molecule type" value="Genomic_DNA"/>
</dbReference>
<evidence type="ECO:0000313" key="2">
    <source>
        <dbReference type="Proteomes" id="UP000225740"/>
    </source>
</evidence>
<dbReference type="OrthoDB" id="9872862at2"/>
<name>A0A2G1VZC5_9BACT</name>
<proteinExistence type="predicted"/>
<gene>
    <name evidence="1" type="ORF">CEE69_29430</name>
</gene>
<evidence type="ECO:0000313" key="1">
    <source>
        <dbReference type="EMBL" id="PHQ31759.1"/>
    </source>
</evidence>
<comment type="caution">
    <text evidence="1">The sequence shown here is derived from an EMBL/GenBank/DDBJ whole genome shotgun (WGS) entry which is preliminary data.</text>
</comment>
<sequence length="86" mass="9274">MIRAFLSPFVSAVDTDSMHTIAPTAPEVGRGWRQGLPKLTIAASRGVVDISGPPEVRGGDDWQNHAPQPFCRVSILKLRAKIAGPR</sequence>
<dbReference type="Proteomes" id="UP000225740">
    <property type="component" value="Unassembled WGS sequence"/>
</dbReference>